<dbReference type="EMBL" id="LAZR01004327">
    <property type="protein sequence ID" value="KKN09608.1"/>
    <property type="molecule type" value="Genomic_DNA"/>
</dbReference>
<organism evidence="1">
    <name type="scientific">marine sediment metagenome</name>
    <dbReference type="NCBI Taxonomy" id="412755"/>
    <lineage>
        <taxon>unclassified sequences</taxon>
        <taxon>metagenomes</taxon>
        <taxon>ecological metagenomes</taxon>
    </lineage>
</organism>
<accession>A0A0F9QWT1</accession>
<protein>
    <recommendedName>
        <fullName evidence="2">Roadblock/LAMTOR2 domain-containing protein</fullName>
    </recommendedName>
</protein>
<gene>
    <name evidence="1" type="ORF">LCGC14_1044830</name>
</gene>
<sequence>MFKMDEIKNFIDDLGITAFENNIKIAGLAVVSDSGTIVFQTDNWDLTNHGTKIINIVKGDSSFVLNDLEFTVVDTTTEGIVATNNDGMGHVIFVPFQGGVLVSYAMPQADPPKALIFLKTYTNELNGKL</sequence>
<evidence type="ECO:0008006" key="2">
    <source>
        <dbReference type="Google" id="ProtNLM"/>
    </source>
</evidence>
<comment type="caution">
    <text evidence="1">The sequence shown here is derived from an EMBL/GenBank/DDBJ whole genome shotgun (WGS) entry which is preliminary data.</text>
</comment>
<evidence type="ECO:0000313" key="1">
    <source>
        <dbReference type="EMBL" id="KKN09608.1"/>
    </source>
</evidence>
<dbReference type="AlphaFoldDB" id="A0A0F9QWT1"/>
<name>A0A0F9QWT1_9ZZZZ</name>
<reference evidence="1" key="1">
    <citation type="journal article" date="2015" name="Nature">
        <title>Complex archaea that bridge the gap between prokaryotes and eukaryotes.</title>
        <authorList>
            <person name="Spang A."/>
            <person name="Saw J.H."/>
            <person name="Jorgensen S.L."/>
            <person name="Zaremba-Niedzwiedzka K."/>
            <person name="Martijn J."/>
            <person name="Lind A.E."/>
            <person name="van Eijk R."/>
            <person name="Schleper C."/>
            <person name="Guy L."/>
            <person name="Ettema T.J."/>
        </authorList>
    </citation>
    <scope>NUCLEOTIDE SEQUENCE</scope>
</reference>
<proteinExistence type="predicted"/>